<reference evidence="1 2" key="1">
    <citation type="submission" date="2015-11" db="EMBL/GenBank/DDBJ databases">
        <title>Genomic analysis of 38 Legionella species identifies large and diverse effector repertoires.</title>
        <authorList>
            <person name="Burstein D."/>
            <person name="Amaro F."/>
            <person name="Zusman T."/>
            <person name="Lifshitz Z."/>
            <person name="Cohen O."/>
            <person name="Gilbert J.A."/>
            <person name="Pupko T."/>
            <person name="Shuman H.A."/>
            <person name="Segal G."/>
        </authorList>
    </citation>
    <scope>NUCLEOTIDE SEQUENCE [LARGE SCALE GENOMIC DNA]</scope>
    <source>
        <strain evidence="1 2">ATCC 49506</strain>
    </source>
</reference>
<dbReference type="EMBL" id="LNYO01000024">
    <property type="protein sequence ID" value="KTD32898.1"/>
    <property type="molecule type" value="Genomic_DNA"/>
</dbReference>
<comment type="caution">
    <text evidence="1">The sequence shown here is derived from an EMBL/GenBank/DDBJ whole genome shotgun (WGS) entry which is preliminary data.</text>
</comment>
<name>A0A0W0WKN5_9GAMM</name>
<dbReference type="AlphaFoldDB" id="A0A0W0WKN5"/>
<accession>A0A0W0WKN5</accession>
<evidence type="ECO:0000313" key="2">
    <source>
        <dbReference type="Proteomes" id="UP000054725"/>
    </source>
</evidence>
<dbReference type="PATRIC" id="fig|45070.6.peg.2687"/>
<evidence type="ECO:0000313" key="1">
    <source>
        <dbReference type="EMBL" id="KTD32898.1"/>
    </source>
</evidence>
<dbReference type="Proteomes" id="UP000054725">
    <property type="component" value="Unassembled WGS sequence"/>
</dbReference>
<keyword evidence="2" id="KW-1185">Reference proteome</keyword>
<gene>
    <name evidence="1" type="ORF">Lnau_2546</name>
</gene>
<proteinExistence type="predicted"/>
<protein>
    <submittedName>
        <fullName evidence="1">Uncharacterized protein</fullName>
    </submittedName>
</protein>
<sequence length="54" mass="6338">MSLSEKSDAKRYLRNSEIEINLKPSAEQSFFEKVAVHMDQIQFELPEPEEEIIL</sequence>
<organism evidence="1 2">
    <name type="scientific">Legionella nautarum</name>
    <dbReference type="NCBI Taxonomy" id="45070"/>
    <lineage>
        <taxon>Bacteria</taxon>
        <taxon>Pseudomonadati</taxon>
        <taxon>Pseudomonadota</taxon>
        <taxon>Gammaproteobacteria</taxon>
        <taxon>Legionellales</taxon>
        <taxon>Legionellaceae</taxon>
        <taxon>Legionella</taxon>
    </lineage>
</organism>
<dbReference type="RefSeq" id="WP_157070660.1">
    <property type="nucleotide sequence ID" value="NZ_CAAAIF010000004.1"/>
</dbReference>